<feature type="compositionally biased region" description="Polar residues" evidence="1">
    <location>
        <begin position="336"/>
        <end position="347"/>
    </location>
</feature>
<organism evidence="3 4">
    <name type="scientific">Psilocybe cf. subviscida</name>
    <dbReference type="NCBI Taxonomy" id="2480587"/>
    <lineage>
        <taxon>Eukaryota</taxon>
        <taxon>Fungi</taxon>
        <taxon>Dikarya</taxon>
        <taxon>Basidiomycota</taxon>
        <taxon>Agaricomycotina</taxon>
        <taxon>Agaricomycetes</taxon>
        <taxon>Agaricomycetidae</taxon>
        <taxon>Agaricales</taxon>
        <taxon>Agaricineae</taxon>
        <taxon>Strophariaceae</taxon>
        <taxon>Psilocybe</taxon>
    </lineage>
</organism>
<feature type="transmembrane region" description="Helical" evidence="2">
    <location>
        <begin position="369"/>
        <end position="393"/>
    </location>
</feature>
<reference evidence="3 4" key="1">
    <citation type="journal article" date="2020" name="ISME J.">
        <title>Uncovering the hidden diversity of litter-decomposition mechanisms in mushroom-forming fungi.</title>
        <authorList>
            <person name="Floudas D."/>
            <person name="Bentzer J."/>
            <person name="Ahren D."/>
            <person name="Johansson T."/>
            <person name="Persson P."/>
            <person name="Tunlid A."/>
        </authorList>
    </citation>
    <scope>NUCLEOTIDE SEQUENCE [LARGE SCALE GENOMIC DNA]</scope>
    <source>
        <strain evidence="3 4">CBS 101986</strain>
    </source>
</reference>
<name>A0A8H5BUD2_9AGAR</name>
<evidence type="ECO:0000256" key="1">
    <source>
        <dbReference type="SAM" id="MobiDB-lite"/>
    </source>
</evidence>
<keyword evidence="2" id="KW-0472">Membrane</keyword>
<evidence type="ECO:0000313" key="4">
    <source>
        <dbReference type="Proteomes" id="UP000567179"/>
    </source>
</evidence>
<sequence>MSAIQVFVDDANFATSGVSGQWDRQTSQSQAYDGTLSVGRITTGFSLPTSLTILFTGTDFFLYGIFNMGNAGTYSLDLGQTIPISFSTNTIGKPGVELWRLTGLTFDSHILEITPTAGDLTIDYFTYTPTSSTILTRNNLIVDDQHPAVSYSKGWASKSNEQYPEGAPYLGTTTGTSTVGSSMEFSFTGNLVAVYGALQQVPGTLSVSFSVDNAAPTIFTPWDGTQTSSSAWLVGSRMFRQPVPPGSHTLVVSLQAATGSQMLWLDSIVTGASLDTTLSNAVGGAGSKSTAGTTGAGPVSNTDTTGGGSKPSAGTPGTGSGSKTSPTGTVPTTNGHGPSNSVFGSTNVGTSTTSMVLTISANSPPNSGISGGTIAAIVGPVTSFVLLVAGILLRIWHKKWEAKQDEKRKAQEKAKGSSPQNNIQVEENIEMGHLGVN</sequence>
<gene>
    <name evidence="3" type="ORF">D9619_008962</name>
</gene>
<keyword evidence="4" id="KW-1185">Reference proteome</keyword>
<feature type="compositionally biased region" description="Low complexity" evidence="1">
    <location>
        <begin position="310"/>
        <end position="335"/>
    </location>
</feature>
<accession>A0A8H5BUD2</accession>
<evidence type="ECO:0000256" key="2">
    <source>
        <dbReference type="SAM" id="Phobius"/>
    </source>
</evidence>
<feature type="compositionally biased region" description="Basic and acidic residues" evidence="1">
    <location>
        <begin position="406"/>
        <end position="415"/>
    </location>
</feature>
<dbReference type="Proteomes" id="UP000567179">
    <property type="component" value="Unassembled WGS sequence"/>
</dbReference>
<dbReference type="OrthoDB" id="2927144at2759"/>
<feature type="region of interest" description="Disordered" evidence="1">
    <location>
        <begin position="282"/>
        <end position="347"/>
    </location>
</feature>
<keyword evidence="2" id="KW-0812">Transmembrane</keyword>
<feature type="region of interest" description="Disordered" evidence="1">
    <location>
        <begin position="406"/>
        <end position="437"/>
    </location>
</feature>
<proteinExistence type="predicted"/>
<keyword evidence="2" id="KW-1133">Transmembrane helix</keyword>
<evidence type="ECO:0000313" key="3">
    <source>
        <dbReference type="EMBL" id="KAF5329704.1"/>
    </source>
</evidence>
<feature type="compositionally biased region" description="Low complexity" evidence="1">
    <location>
        <begin position="287"/>
        <end position="297"/>
    </location>
</feature>
<dbReference type="EMBL" id="JAACJJ010000002">
    <property type="protein sequence ID" value="KAF5329704.1"/>
    <property type="molecule type" value="Genomic_DNA"/>
</dbReference>
<comment type="caution">
    <text evidence="3">The sequence shown here is derived from an EMBL/GenBank/DDBJ whole genome shotgun (WGS) entry which is preliminary data.</text>
</comment>
<dbReference type="Gene3D" id="2.60.120.260">
    <property type="entry name" value="Galactose-binding domain-like"/>
    <property type="match status" value="1"/>
</dbReference>
<dbReference type="AlphaFoldDB" id="A0A8H5BUD2"/>
<protein>
    <submittedName>
        <fullName evidence="3">Uncharacterized protein</fullName>
    </submittedName>
</protein>